<dbReference type="InterPro" id="IPR011004">
    <property type="entry name" value="Trimer_LpxA-like_sf"/>
</dbReference>
<dbReference type="GO" id="GO:0008870">
    <property type="term" value="F:galactoside O-acetyltransferase activity"/>
    <property type="evidence" value="ECO:0007669"/>
    <property type="project" value="TreeGrafter"/>
</dbReference>
<evidence type="ECO:0000256" key="3">
    <source>
        <dbReference type="ARBA" id="ARBA00022737"/>
    </source>
</evidence>
<organism evidence="7 8">
    <name type="scientific">Diplocloster agilis</name>
    <dbReference type="NCBI Taxonomy" id="2850323"/>
    <lineage>
        <taxon>Bacteria</taxon>
        <taxon>Bacillati</taxon>
        <taxon>Bacillota</taxon>
        <taxon>Clostridia</taxon>
        <taxon>Lachnospirales</taxon>
        <taxon>Lachnospiraceae</taxon>
        <taxon>Diplocloster</taxon>
    </lineage>
</organism>
<dbReference type="EC" id="2.3.1.-" evidence="5"/>
<feature type="domain" description="Maltose/galactoside acetyltransferase" evidence="6">
    <location>
        <begin position="4"/>
        <end position="59"/>
    </location>
</feature>
<dbReference type="PANTHER" id="PTHR43017">
    <property type="entry name" value="GALACTOSIDE O-ACETYLTRANSFERASE"/>
    <property type="match status" value="1"/>
</dbReference>
<dbReference type="FunFam" id="2.160.10.10:FF:000008">
    <property type="entry name" value="Maltose O-acetyltransferase"/>
    <property type="match status" value="1"/>
</dbReference>
<dbReference type="PANTHER" id="PTHR43017:SF1">
    <property type="entry name" value="ACETYLTRANSFERASE YJL218W-RELATED"/>
    <property type="match status" value="1"/>
</dbReference>
<reference evidence="7" key="1">
    <citation type="submission" date="2021-06" db="EMBL/GenBank/DDBJ databases">
        <title>Description of novel taxa of the family Lachnospiraceae.</title>
        <authorList>
            <person name="Chaplin A.V."/>
            <person name="Sokolova S.R."/>
            <person name="Pikina A.P."/>
            <person name="Korzhanova M."/>
            <person name="Belova V."/>
            <person name="Korostin D."/>
            <person name="Efimov B.A."/>
        </authorList>
    </citation>
    <scope>NUCLEOTIDE SEQUENCE</scope>
    <source>
        <strain evidence="7">ASD5720</strain>
    </source>
</reference>
<dbReference type="InterPro" id="IPR001451">
    <property type="entry name" value="Hexapep"/>
</dbReference>
<keyword evidence="2 5" id="KW-0808">Transferase</keyword>
<protein>
    <recommendedName>
        <fullName evidence="5">Acetyltransferase</fullName>
        <ecNumber evidence="5">2.3.1.-</ecNumber>
    </recommendedName>
</protein>
<dbReference type="Pfam" id="PF12464">
    <property type="entry name" value="Mac"/>
    <property type="match status" value="1"/>
</dbReference>
<dbReference type="Pfam" id="PF00132">
    <property type="entry name" value="Hexapep"/>
    <property type="match status" value="1"/>
</dbReference>
<name>A0A949K5G6_9FIRM</name>
<dbReference type="AlphaFoldDB" id="A0A949K5G6"/>
<dbReference type="CDD" id="cd03357">
    <property type="entry name" value="LbH_MAT_GAT"/>
    <property type="match status" value="1"/>
</dbReference>
<comment type="caution">
    <text evidence="7">The sequence shown here is derived from an EMBL/GenBank/DDBJ whole genome shotgun (WGS) entry which is preliminary data.</text>
</comment>
<dbReference type="SMART" id="SM01266">
    <property type="entry name" value="Mac"/>
    <property type="match status" value="1"/>
</dbReference>
<accession>A0A949K5G6</accession>
<evidence type="ECO:0000256" key="5">
    <source>
        <dbReference type="RuleBase" id="RU367021"/>
    </source>
</evidence>
<keyword evidence="8" id="KW-1185">Reference proteome</keyword>
<dbReference type="PROSITE" id="PS00101">
    <property type="entry name" value="HEXAPEP_TRANSFERASES"/>
    <property type="match status" value="1"/>
</dbReference>
<dbReference type="SUPFAM" id="SSF51161">
    <property type="entry name" value="Trimeric LpxA-like enzymes"/>
    <property type="match status" value="1"/>
</dbReference>
<comment type="similarity">
    <text evidence="1 5">Belongs to the transferase hexapeptide repeat family.</text>
</comment>
<evidence type="ECO:0000313" key="7">
    <source>
        <dbReference type="EMBL" id="MBU9736108.1"/>
    </source>
</evidence>
<dbReference type="Gene3D" id="2.160.10.10">
    <property type="entry name" value="Hexapeptide repeat proteins"/>
    <property type="match status" value="1"/>
</dbReference>
<dbReference type="InterPro" id="IPR018357">
    <property type="entry name" value="Hexapep_transf_CS"/>
</dbReference>
<evidence type="ECO:0000313" key="8">
    <source>
        <dbReference type="Proteomes" id="UP000712157"/>
    </source>
</evidence>
<proteinExistence type="inferred from homology"/>
<dbReference type="Proteomes" id="UP000712157">
    <property type="component" value="Unassembled WGS sequence"/>
</dbReference>
<dbReference type="InterPro" id="IPR024688">
    <property type="entry name" value="Mac_dom"/>
</dbReference>
<evidence type="ECO:0000256" key="1">
    <source>
        <dbReference type="ARBA" id="ARBA00007274"/>
    </source>
</evidence>
<evidence type="ECO:0000256" key="4">
    <source>
        <dbReference type="ARBA" id="ARBA00023315"/>
    </source>
</evidence>
<keyword evidence="4 5" id="KW-0012">Acyltransferase</keyword>
<evidence type="ECO:0000259" key="6">
    <source>
        <dbReference type="SMART" id="SM01266"/>
    </source>
</evidence>
<evidence type="ECO:0000256" key="2">
    <source>
        <dbReference type="ARBA" id="ARBA00022679"/>
    </source>
</evidence>
<sequence>MTEKEKAAAGYLYDANYDQEIIESRTVCMDMCYEYNQLRPSQVEEQKKIIKKILGRTTDRFCIVAPFHCDLGYNVEIGDNFYANYNCIILDGAKVIFGDNVFIAPNCCFTTAGHALDVEQRNRGLEIAYPITVGNNVWIGANVSVLPGVTIGDNTIIGAGSVVTKDIPSGVIAVGNPCRPVREITEADRDKYPRYGDGVQPLKEWCPHCQAMQDVEFSETENVEETADGAIRRVMTKSFQCAVCHSFIKSEDKEIS</sequence>
<dbReference type="EMBL" id="JAHQCW010000007">
    <property type="protein sequence ID" value="MBU9736108.1"/>
    <property type="molecule type" value="Genomic_DNA"/>
</dbReference>
<keyword evidence="3" id="KW-0677">Repeat</keyword>
<gene>
    <name evidence="7" type="ORF">KTH89_06125</name>
</gene>
<dbReference type="InterPro" id="IPR039369">
    <property type="entry name" value="LacA-like"/>
</dbReference>